<dbReference type="InterPro" id="IPR040840">
    <property type="entry name" value="TcA_TcB_BD"/>
</dbReference>
<name>A0A6G4VBU4_9ACTN</name>
<sequence>MSVTVQINSPATNAVMGRTVTVTAQVNGLVAQGGDHDPYDILTTVMVSVAGLPAVQASSVGGAWTAQVPLPASVAPGTQISVTVTANYRAISFYIPYPEQWPDVWSANSVALSSSQTVQVQMALPPAFTWVAPAAGSTVDLLEGGAQVSVQLNITRAQRLPLTIAITRDGTTTSAPFTGGSSYQVPVSLLPMPLGARSITVTCSDPDGLTATQTRTFTGRDAAPPRLQAAATTTVVGDANGAATASLQGTAPDAQSGMVGGSAKVEWALSANGTRTAAKPVSGNDFSNWTADVPLSGFGAHTVHLRATDNAGTTAAKDIQVTVISSYVPTTLEERLNERAYLAALLSFVHEQVNVPGPPAAPLDTATLVAALGQPVDRLSQPLSAAADRGTREVNQLRIPVELLRARIAATNTPTGPGANLELRYRTTSYASLLAAAGTSYAELRLARGTDTVTRQALAARLGITLSATAPDELDQLLIDSPALTETALEILFGLPSTTASDPLRAPAVPLLLSRRLSAQSLAWAAQDQHPNAPRAFGVLADPDVISAADVISGPVGDPVRKLLTDRAQALAAFTGTLSALMPGKTPAAGLAAMLALAQPGLDLAALAAKDAQGIDISGTLTAQGLTRAGFVHLRKLSALAGTGTVTTAEWDDGLAVLTAAHKRRNLYPSWRAAESGFVLSPDFFVRGGTGPTPGPYRAEGDARAEWQSVLRARIAQRQDLIDANAQAVAATEQAALPILRDALLTDLATEPAATTGSVGEALSARYFVDMLAGGTLRTTRIRQAVESVQSLLSAKRSGELAADHPAAGWALRNGVDTFAAAWAWLGEQGSWRAATTAFLFPERHLDPTLLVPSTKTMTSGSSQLPLDILFAQISAPGATFTAGTAVKLAADYLVNKKITFPASYTYLDPQRTDDHQTRLSGDPKHPEDPKPPDEPVRKEVFWVVPMLLAQRLQTAGDYRAALDWYWTVYSYDRVSPKSIYSGINNETISSPDLTFPPGWTAGLDPFTLVGSASAKRPKPYTRYTLLSIIRCHLDYADAEFARETDESVAHARTLYVTARRLLDSPALVPQKPTNTGEPALPIPELVILRTRVDMQLAKLRQGRNIAGMPRAQGLAAATVSQPTPYRFKVLLERAKQLTAQAAQMEAGYLAALEKYDERNLRLYDAVKAVDLSAAQATVAASRVGEAKDAATAAEAQKTKADTLVTTYTAAIEAPANQYEQDLLDSYAEMRDIRDRISETDATIGVLQAASQTASMWETVSSFGLKVGLAAGISAATVTKAVFQHQQNDLEAQMQANQLRAGVEQRKDEWRRQVVAAQQDVQIAGAQITVAKDQVTIALGEQAVATLQHDQAMGTLTFLNGQFTNADLYLWMSNTLGGVYRYFLQQATATARQAQAQLAFERAEPARVLIRQDYTQSPAELTTNAGPSRQGLTGAEQLSEDLTRLDEYAFTSARRRLNLTQTLSLARLMPVEFQEFRRTGTLAFTTPTSLFDADFPGHYLRLIRQVRASLVALVPPDRGIRATLYSNGISRVTTGGDGSFQDVVVRSDPGIVALTSPVNASGVFELDAQSDMLLPFEGSGVDTSWEFRLPPAANPLDFSSIVDLLVTVDYTAAYDDTYRDQVVTRLNANRDRGADCVFSLARDFPDQWYDLNNPADPAARSATLALRDVDFPVGIDDLAAAAVAVRLSSDATVPETTISLRHGAVGGTATATNGMASTRRGNATAWTSFLGTSPAGDWQLSFGSEASALFNSGALDDILLVLSWTGQGPAWAR</sequence>
<feature type="region of interest" description="Disordered" evidence="1">
    <location>
        <begin position="910"/>
        <end position="936"/>
    </location>
</feature>
<dbReference type="RefSeq" id="WP_165263665.1">
    <property type="nucleotide sequence ID" value="NZ_JAAKZY010000099.1"/>
</dbReference>
<accession>A0A6G4VBU4</accession>
<dbReference type="Proteomes" id="UP000472335">
    <property type="component" value="Unassembled WGS sequence"/>
</dbReference>
<reference evidence="3 4" key="1">
    <citation type="submission" date="2020-02" db="EMBL/GenBank/DDBJ databases">
        <title>Whole-genome analyses of novel actinobacteria.</title>
        <authorList>
            <person name="Sahin N."/>
            <person name="Gencbay T."/>
        </authorList>
    </citation>
    <scope>NUCLEOTIDE SEQUENCE [LARGE SCALE GENOMIC DNA]</scope>
    <source>
        <strain evidence="3 4">HC44</strain>
    </source>
</reference>
<evidence type="ECO:0000313" key="3">
    <source>
        <dbReference type="EMBL" id="NGO11300.1"/>
    </source>
</evidence>
<keyword evidence="4" id="KW-1185">Reference proteome</keyword>
<evidence type="ECO:0000259" key="2">
    <source>
        <dbReference type="Pfam" id="PF18276"/>
    </source>
</evidence>
<organism evidence="3 4">
    <name type="scientific">Streptomyces scabichelini</name>
    <dbReference type="NCBI Taxonomy" id="2711217"/>
    <lineage>
        <taxon>Bacteria</taxon>
        <taxon>Bacillati</taxon>
        <taxon>Actinomycetota</taxon>
        <taxon>Actinomycetes</taxon>
        <taxon>Kitasatosporales</taxon>
        <taxon>Streptomycetaceae</taxon>
        <taxon>Streptomyces</taxon>
    </lineage>
</organism>
<evidence type="ECO:0000313" key="4">
    <source>
        <dbReference type="Proteomes" id="UP000472335"/>
    </source>
</evidence>
<evidence type="ECO:0000256" key="1">
    <source>
        <dbReference type="SAM" id="MobiDB-lite"/>
    </source>
</evidence>
<proteinExistence type="predicted"/>
<comment type="caution">
    <text evidence="3">The sequence shown here is derived from an EMBL/GenBank/DDBJ whole genome shotgun (WGS) entry which is preliminary data.</text>
</comment>
<feature type="domain" description="Tc toxin complex TcA C-terminal TcB-binding" evidence="2">
    <location>
        <begin position="1327"/>
        <end position="1612"/>
    </location>
</feature>
<dbReference type="Pfam" id="PF18276">
    <property type="entry name" value="TcA_TcB_BD"/>
    <property type="match status" value="1"/>
</dbReference>
<gene>
    <name evidence="3" type="ORF">G5C60_27775</name>
</gene>
<protein>
    <recommendedName>
        <fullName evidence="2">Tc toxin complex TcA C-terminal TcB-binding domain-containing protein</fullName>
    </recommendedName>
</protein>
<dbReference type="EMBL" id="JAAKZY010000099">
    <property type="protein sequence ID" value="NGO11300.1"/>
    <property type="molecule type" value="Genomic_DNA"/>
</dbReference>
<feature type="compositionally biased region" description="Basic and acidic residues" evidence="1">
    <location>
        <begin position="911"/>
        <end position="936"/>
    </location>
</feature>